<accession>A0A8S9XUH3</accession>
<dbReference type="PANTHER" id="PTHR16199">
    <property type="entry name" value="CONDENSIN-2 COMPLEX SUBUNIT G2"/>
    <property type="match status" value="1"/>
</dbReference>
<dbReference type="Proteomes" id="UP000466442">
    <property type="component" value="Unassembled WGS sequence"/>
</dbReference>
<feature type="compositionally biased region" description="Basic and acidic residues" evidence="1">
    <location>
        <begin position="30"/>
        <end position="42"/>
    </location>
</feature>
<dbReference type="GO" id="GO:0000070">
    <property type="term" value="P:mitotic sister chromatid segregation"/>
    <property type="evidence" value="ECO:0007669"/>
    <property type="project" value="TreeGrafter"/>
</dbReference>
<organism evidence="2 3">
    <name type="scientific">Apolygus lucorum</name>
    <name type="common">Small green plant bug</name>
    <name type="synonym">Lygocoris lucorum</name>
    <dbReference type="NCBI Taxonomy" id="248454"/>
    <lineage>
        <taxon>Eukaryota</taxon>
        <taxon>Metazoa</taxon>
        <taxon>Ecdysozoa</taxon>
        <taxon>Arthropoda</taxon>
        <taxon>Hexapoda</taxon>
        <taxon>Insecta</taxon>
        <taxon>Pterygota</taxon>
        <taxon>Neoptera</taxon>
        <taxon>Paraneoptera</taxon>
        <taxon>Hemiptera</taxon>
        <taxon>Heteroptera</taxon>
        <taxon>Panheteroptera</taxon>
        <taxon>Cimicomorpha</taxon>
        <taxon>Miridae</taxon>
        <taxon>Mirini</taxon>
        <taxon>Apolygus</taxon>
    </lineage>
</organism>
<sequence>MVRKSGKTRGNCSSQSKKRPLESPSTDSEAQEHVSPESEARATKKGNNAKQSSKKNNPSSDGTQDKKGFHSLISSFELSDNAKSVVENGFQKSLKEQIDEFLDVIIPPLIDRMSAPNAETNLSVSTALSFLKTLQRWADYGKRHMIQCLFTHFSIAISDQKVDSVWRSHMVQLITKFVQTTHFNEHSKFGLLLLGHLFSVALSTSGKPVTSADIKRMKELKVFILQVDLLDPSMNDILKSFMEALVSNDFLQHRDGILVLASFLSKEASLVKNIQIKIRDNLSKFTKKLAGNYGEVYFHAWILTEEGSLVRKEIEQRCIQDLMVRFMTLKRNGLELGPIGQLVFSILQVLRANRRLTKFSQLITDLYQPILWRSLKSHNPFERLNAAQVFFDVFPLEKVGQGATANCAFKEMQVKEIKDLLMDEFHLVRVIACRGLASVLIQSTAVLSLVDVKDLFNLLTKLVSDSNHMVPAAVFNTFEHLVATTSTRQMAIEVLKHLKNCLHDVNAKVRKAFVRVLLRLKDTKDPEAKFWMVVPLKHILFRIEAEDSLAVGEMLAKLVFSAIYEEGQSVSRTLSNFTKIINISDMSLMKLLKFARKEVNVLHAYNILASIIGVMSGKIKEKMAELTNKNTTENHHSGSPSCSNKPLKRRKITSEKLQNITNRNESEDEEESSSSDSSKEQQNSPPKQGKDLLEDHKVVAGLLNAASLLWATYGNELQEIDKYNILSAIATPAVPLLLRYYKGTRVYYTVISFASLIPIQLLAPHSTITGACIAELREMDEPCDQEKIKCLVLALCMWNRGHDIVELAVDWLNQVFRHENLNRTLLPRSNRKKTKVRFRPAEGKPKPFMAIQLLEMLFGHSACEQRLITKNYDQLYDTFMFIERIKELVERRLENGEEFRETELCDQFLEKCLNVYLEMILMLHRPDTPPNQTSDSSLPLAPLSAPSASAEMLSWAHRVFMPHLREETEPQYIFASKCLRSVLKSSVLAIKMGYTDKMHSLALAFLISKLTDTGSPVQFLEVTFDFIKAFCEYSQVYNPKDEWEVFSVVVPNLVQQYLDVVCSTDLSPETLEPMMEHFKEFKLNVFYPLTALKQFFGVQHRSFQSLCDSYLSTCILLITREISKTDEVDVYSTFNAHPFFISLIMKYFLSKPYLTALILPWIKAHVILHKQDPIELISSISFISTILLSFKSKFQIDHLEDVVSKCYEVLMGLEMDDDTAKLRGEEIIMDVCKSTGCALKKS</sequence>
<dbReference type="Gene3D" id="1.25.10.10">
    <property type="entry name" value="Leucine-rich Repeat Variant"/>
    <property type="match status" value="1"/>
</dbReference>
<dbReference type="PANTHER" id="PTHR16199:SF4">
    <property type="entry name" value="CONDENSIN-2 COMPLEX SUBUNIT G2"/>
    <property type="match status" value="1"/>
</dbReference>
<feature type="region of interest" description="Disordered" evidence="1">
    <location>
        <begin position="1"/>
        <end position="66"/>
    </location>
</feature>
<dbReference type="GO" id="GO:0005634">
    <property type="term" value="C:nucleus"/>
    <property type="evidence" value="ECO:0007669"/>
    <property type="project" value="InterPro"/>
</dbReference>
<feature type="region of interest" description="Disordered" evidence="1">
    <location>
        <begin position="629"/>
        <end position="690"/>
    </location>
</feature>
<evidence type="ECO:0000313" key="3">
    <source>
        <dbReference type="Proteomes" id="UP000466442"/>
    </source>
</evidence>
<evidence type="ECO:0000256" key="1">
    <source>
        <dbReference type="SAM" id="MobiDB-lite"/>
    </source>
</evidence>
<feature type="compositionally biased region" description="Polar residues" evidence="1">
    <location>
        <begin position="629"/>
        <end position="644"/>
    </location>
</feature>
<comment type="caution">
    <text evidence="2">The sequence shown here is derived from an EMBL/GenBank/DDBJ whole genome shotgun (WGS) entry which is preliminary data.</text>
</comment>
<dbReference type="Pfam" id="PF12422">
    <property type="entry name" value="Condensin2nSMC"/>
    <property type="match status" value="1"/>
</dbReference>
<proteinExistence type="predicted"/>
<dbReference type="InterPro" id="IPR011989">
    <property type="entry name" value="ARM-like"/>
</dbReference>
<dbReference type="OrthoDB" id="10062843at2759"/>
<protein>
    <submittedName>
        <fullName evidence="2">Uncharacterized protein</fullName>
    </submittedName>
</protein>
<dbReference type="SUPFAM" id="SSF48371">
    <property type="entry name" value="ARM repeat"/>
    <property type="match status" value="1"/>
</dbReference>
<dbReference type="InterPro" id="IPR016024">
    <property type="entry name" value="ARM-type_fold"/>
</dbReference>
<feature type="compositionally biased region" description="Polar residues" evidence="1">
    <location>
        <begin position="45"/>
        <end position="62"/>
    </location>
</feature>
<dbReference type="EMBL" id="WIXP02000004">
    <property type="protein sequence ID" value="KAF6211888.1"/>
    <property type="molecule type" value="Genomic_DNA"/>
</dbReference>
<evidence type="ECO:0000313" key="2">
    <source>
        <dbReference type="EMBL" id="KAF6211888.1"/>
    </source>
</evidence>
<reference evidence="2" key="1">
    <citation type="journal article" date="2021" name="Mol. Ecol. Resour.">
        <title>Apolygus lucorum genome provides insights into omnivorousness and mesophyll feeding.</title>
        <authorList>
            <person name="Liu Y."/>
            <person name="Liu H."/>
            <person name="Wang H."/>
            <person name="Huang T."/>
            <person name="Liu B."/>
            <person name="Yang B."/>
            <person name="Yin L."/>
            <person name="Li B."/>
            <person name="Zhang Y."/>
            <person name="Zhang S."/>
            <person name="Jiang F."/>
            <person name="Zhang X."/>
            <person name="Ren Y."/>
            <person name="Wang B."/>
            <person name="Wang S."/>
            <person name="Lu Y."/>
            <person name="Wu K."/>
            <person name="Fan W."/>
            <person name="Wang G."/>
        </authorList>
    </citation>
    <scope>NUCLEOTIDE SEQUENCE</scope>
    <source>
        <strain evidence="2">12Hb</strain>
    </source>
</reference>
<dbReference type="AlphaFoldDB" id="A0A8S9XUH3"/>
<dbReference type="GO" id="GO:0000796">
    <property type="term" value="C:condensin complex"/>
    <property type="evidence" value="ECO:0007669"/>
    <property type="project" value="TreeGrafter"/>
</dbReference>
<gene>
    <name evidence="2" type="ORF">GE061_012405</name>
</gene>
<name>A0A8S9XUH3_APOLU</name>
<keyword evidence="3" id="KW-1185">Reference proteome</keyword>
<dbReference type="InterPro" id="IPR024741">
    <property type="entry name" value="Condensin2_G2"/>
</dbReference>